<dbReference type="Proteomes" id="UP001168972">
    <property type="component" value="Unassembled WGS sequence"/>
</dbReference>
<evidence type="ECO:0008006" key="4">
    <source>
        <dbReference type="Google" id="ProtNLM"/>
    </source>
</evidence>
<keyword evidence="1" id="KW-0833">Ubl conjugation pathway</keyword>
<keyword evidence="3" id="KW-1185">Reference proteome</keyword>
<organism evidence="2 3">
    <name type="scientific">Microctonus hyperodae</name>
    <name type="common">Parasitoid wasp</name>
    <dbReference type="NCBI Taxonomy" id="165561"/>
    <lineage>
        <taxon>Eukaryota</taxon>
        <taxon>Metazoa</taxon>
        <taxon>Ecdysozoa</taxon>
        <taxon>Arthropoda</taxon>
        <taxon>Hexapoda</taxon>
        <taxon>Insecta</taxon>
        <taxon>Pterygota</taxon>
        <taxon>Neoptera</taxon>
        <taxon>Endopterygota</taxon>
        <taxon>Hymenoptera</taxon>
        <taxon>Apocrita</taxon>
        <taxon>Ichneumonoidea</taxon>
        <taxon>Braconidae</taxon>
        <taxon>Euphorinae</taxon>
        <taxon>Microctonus</taxon>
    </lineage>
</organism>
<name>A0AA39G915_MICHY</name>
<reference evidence="2" key="2">
    <citation type="submission" date="2023-03" db="EMBL/GenBank/DDBJ databases">
        <authorList>
            <person name="Inwood S.N."/>
            <person name="Skelly J.G."/>
            <person name="Guhlin J."/>
            <person name="Harrop T.W.R."/>
            <person name="Goldson S.G."/>
            <person name="Dearden P.K."/>
        </authorList>
    </citation>
    <scope>NUCLEOTIDE SEQUENCE</scope>
    <source>
        <strain evidence="2">Lincoln</strain>
        <tissue evidence="2">Whole body</tissue>
    </source>
</reference>
<accession>A0AA39G915</accession>
<dbReference type="EMBL" id="JAQQBR010000001">
    <property type="protein sequence ID" value="KAK0183305.1"/>
    <property type="molecule type" value="Genomic_DNA"/>
</dbReference>
<reference evidence="2" key="1">
    <citation type="journal article" date="2023" name="bioRxiv">
        <title>Scaffold-level genome assemblies of two parasitoid biocontrol wasps reveal the parthenogenesis mechanism and an associated novel virus.</title>
        <authorList>
            <person name="Inwood S."/>
            <person name="Skelly J."/>
            <person name="Guhlin J."/>
            <person name="Harrop T."/>
            <person name="Goldson S."/>
            <person name="Dearden P."/>
        </authorList>
    </citation>
    <scope>NUCLEOTIDE SEQUENCE</scope>
    <source>
        <strain evidence="2">Lincoln</strain>
        <tissue evidence="2">Whole body</tissue>
    </source>
</reference>
<proteinExistence type="predicted"/>
<dbReference type="GO" id="GO:0005680">
    <property type="term" value="C:anaphase-promoting complex"/>
    <property type="evidence" value="ECO:0007669"/>
    <property type="project" value="InterPro"/>
</dbReference>
<evidence type="ECO:0000313" key="3">
    <source>
        <dbReference type="Proteomes" id="UP001168972"/>
    </source>
</evidence>
<sequence length="73" mass="8564">MMRRSPTRIELRLDDLQEYEVIRKDREMKKIAEKSTSNPPTWSGKTLPCEIQERIGYVPTQSTYIPPPSRSNI</sequence>
<protein>
    <recommendedName>
        <fullName evidence="4">Cell division cycle protein 26 homolog</fullName>
    </recommendedName>
</protein>
<dbReference type="GO" id="GO:0031145">
    <property type="term" value="P:anaphase-promoting complex-dependent catabolic process"/>
    <property type="evidence" value="ECO:0007669"/>
    <property type="project" value="InterPro"/>
</dbReference>
<dbReference type="Pfam" id="PF10471">
    <property type="entry name" value="ANAPC_CDC26"/>
    <property type="match status" value="1"/>
</dbReference>
<evidence type="ECO:0000256" key="1">
    <source>
        <dbReference type="ARBA" id="ARBA00022786"/>
    </source>
</evidence>
<dbReference type="AlphaFoldDB" id="A0AA39G915"/>
<evidence type="ECO:0000313" key="2">
    <source>
        <dbReference type="EMBL" id="KAK0183305.1"/>
    </source>
</evidence>
<dbReference type="InterPro" id="IPR018860">
    <property type="entry name" value="APC_suCDC26"/>
</dbReference>
<gene>
    <name evidence="2" type="ORF">PV327_001358</name>
</gene>
<comment type="caution">
    <text evidence="2">The sequence shown here is derived from an EMBL/GenBank/DDBJ whole genome shotgun (WGS) entry which is preliminary data.</text>
</comment>